<feature type="region of interest" description="Disordered" evidence="1">
    <location>
        <begin position="1"/>
        <end position="21"/>
    </location>
</feature>
<sequence length="124" mass="13311">MSRSTSATVNTSADSFGKQSEGAGALSGLLAWIDAAHIDVLVVADMDEEAARRLQAAPGAVVAQHGPHQFQARPADRQRHRRVDGEPVSPATEYPGPGWKRLRRADLAQRGGDPIEVVRLPWAP</sequence>
<evidence type="ECO:0000313" key="2">
    <source>
        <dbReference type="EMBL" id="GIH95957.1"/>
    </source>
</evidence>
<organism evidence="2 3">
    <name type="scientific">Planobispora siamensis</name>
    <dbReference type="NCBI Taxonomy" id="936338"/>
    <lineage>
        <taxon>Bacteria</taxon>
        <taxon>Bacillati</taxon>
        <taxon>Actinomycetota</taxon>
        <taxon>Actinomycetes</taxon>
        <taxon>Streptosporangiales</taxon>
        <taxon>Streptosporangiaceae</taxon>
        <taxon>Planobispora</taxon>
    </lineage>
</organism>
<protein>
    <submittedName>
        <fullName evidence="2">Uncharacterized protein</fullName>
    </submittedName>
</protein>
<dbReference type="AlphaFoldDB" id="A0A8J3WPQ6"/>
<dbReference type="EMBL" id="BOOJ01000058">
    <property type="protein sequence ID" value="GIH95957.1"/>
    <property type="molecule type" value="Genomic_DNA"/>
</dbReference>
<reference evidence="2 3" key="1">
    <citation type="submission" date="2021-01" db="EMBL/GenBank/DDBJ databases">
        <title>Whole genome shotgun sequence of Planobispora siamensis NBRC 107568.</title>
        <authorList>
            <person name="Komaki H."/>
            <person name="Tamura T."/>
        </authorList>
    </citation>
    <scope>NUCLEOTIDE SEQUENCE [LARGE SCALE GENOMIC DNA]</scope>
    <source>
        <strain evidence="2 3">NBRC 107568</strain>
    </source>
</reference>
<gene>
    <name evidence="2" type="ORF">Psi01_65870</name>
</gene>
<feature type="compositionally biased region" description="Polar residues" evidence="1">
    <location>
        <begin position="1"/>
        <end position="18"/>
    </location>
</feature>
<evidence type="ECO:0000256" key="1">
    <source>
        <dbReference type="SAM" id="MobiDB-lite"/>
    </source>
</evidence>
<keyword evidence="3" id="KW-1185">Reference proteome</keyword>
<feature type="region of interest" description="Disordered" evidence="1">
    <location>
        <begin position="59"/>
        <end position="102"/>
    </location>
</feature>
<evidence type="ECO:0000313" key="3">
    <source>
        <dbReference type="Proteomes" id="UP000619788"/>
    </source>
</evidence>
<accession>A0A8J3WPQ6</accession>
<proteinExistence type="predicted"/>
<name>A0A8J3WPQ6_9ACTN</name>
<comment type="caution">
    <text evidence="2">The sequence shown here is derived from an EMBL/GenBank/DDBJ whole genome shotgun (WGS) entry which is preliminary data.</text>
</comment>
<dbReference type="Proteomes" id="UP000619788">
    <property type="component" value="Unassembled WGS sequence"/>
</dbReference>